<keyword evidence="1" id="KW-0732">Signal</keyword>
<evidence type="ECO:0000313" key="3">
    <source>
        <dbReference type="Proteomes" id="UP000310406"/>
    </source>
</evidence>
<proteinExistence type="predicted"/>
<feature type="signal peptide" evidence="1">
    <location>
        <begin position="1"/>
        <end position="19"/>
    </location>
</feature>
<evidence type="ECO:0008006" key="4">
    <source>
        <dbReference type="Google" id="ProtNLM"/>
    </source>
</evidence>
<reference evidence="2 3" key="1">
    <citation type="submission" date="2019-03" db="EMBL/GenBank/DDBJ databases">
        <title>Muricauda SCR12 sp.nov, a marine bacterium isolated from Pacific Ocean:the Okinawa trough.</title>
        <authorList>
            <person name="Liu L."/>
        </authorList>
    </citation>
    <scope>NUCLEOTIDE SEQUENCE [LARGE SCALE GENOMIC DNA]</scope>
    <source>
        <strain evidence="2 3">SCR12</strain>
    </source>
</reference>
<dbReference type="PROSITE" id="PS51257">
    <property type="entry name" value="PROKAR_LIPOPROTEIN"/>
    <property type="match status" value="1"/>
</dbReference>
<dbReference type="AlphaFoldDB" id="A0A4S8RK35"/>
<dbReference type="RefSeq" id="WP_136566649.1">
    <property type="nucleotide sequence ID" value="NZ_SNTZ01000005.1"/>
</dbReference>
<dbReference type="Proteomes" id="UP000310406">
    <property type="component" value="Unassembled WGS sequence"/>
</dbReference>
<protein>
    <recommendedName>
        <fullName evidence="4">Cardiolipin synthetase</fullName>
    </recommendedName>
</protein>
<keyword evidence="3" id="KW-1185">Reference proteome</keyword>
<dbReference type="OrthoDB" id="6077795at2"/>
<comment type="caution">
    <text evidence="2">The sequence shown here is derived from an EMBL/GenBank/DDBJ whole genome shotgun (WGS) entry which is preliminary data.</text>
</comment>
<dbReference type="EMBL" id="SNTZ01000005">
    <property type="protein sequence ID" value="THV58823.1"/>
    <property type="molecule type" value="Genomic_DNA"/>
</dbReference>
<feature type="chain" id="PRO_5020653272" description="Cardiolipin synthetase" evidence="1">
    <location>
        <begin position="20"/>
        <end position="209"/>
    </location>
</feature>
<name>A0A4S8RK35_9FLAO</name>
<organism evidence="2 3">
    <name type="scientific">Flagellimonas alvinocaridis</name>
    <dbReference type="NCBI Taxonomy" id="2530200"/>
    <lineage>
        <taxon>Bacteria</taxon>
        <taxon>Pseudomonadati</taxon>
        <taxon>Bacteroidota</taxon>
        <taxon>Flavobacteriia</taxon>
        <taxon>Flavobacteriales</taxon>
        <taxon>Flavobacteriaceae</taxon>
        <taxon>Flagellimonas</taxon>
    </lineage>
</organism>
<accession>A0A4S8RK35</accession>
<evidence type="ECO:0000313" key="2">
    <source>
        <dbReference type="EMBL" id="THV58823.1"/>
    </source>
</evidence>
<gene>
    <name evidence="2" type="ORF">EZV76_11180</name>
</gene>
<evidence type="ECO:0000256" key="1">
    <source>
        <dbReference type="SAM" id="SignalP"/>
    </source>
</evidence>
<sequence length="209" mass="24324">MKLKLIVLGILVLSSCSTAKLVSTWKNPDIVLFDAYKVLVVGMAKDEAVQMDFESKLVKKLEEKGVEAMRSIDLFDVDFTSSQKSEEELSEVEQQLLDKDFDAILFTKIVGADSKRTLKERINNIDRMFMRFNADYLEHQDIYYDPEYYDSFNIYHLETSLYCICVGKERELIWRGNIDMTESPNVDKAVDTYIKLITGEMEKQDIIFY</sequence>